<comment type="similarity">
    <text evidence="1">Belongs to the RCAN family.</text>
</comment>
<dbReference type="AlphaFoldDB" id="A0A0V0S250"/>
<dbReference type="PANTHER" id="PTHR10300:SF14">
    <property type="entry name" value="PROTEIN SARAH"/>
    <property type="match status" value="1"/>
</dbReference>
<evidence type="ECO:0000313" key="2">
    <source>
        <dbReference type="EMBL" id="KRX20549.1"/>
    </source>
</evidence>
<dbReference type="GO" id="GO:0005737">
    <property type="term" value="C:cytoplasm"/>
    <property type="evidence" value="ECO:0007669"/>
    <property type="project" value="TreeGrafter"/>
</dbReference>
<dbReference type="GO" id="GO:0019722">
    <property type="term" value="P:calcium-mediated signaling"/>
    <property type="evidence" value="ECO:0007669"/>
    <property type="project" value="InterPro"/>
</dbReference>
<dbReference type="Gene3D" id="3.30.70.330">
    <property type="match status" value="1"/>
</dbReference>
<accession>A0A0V0S250</accession>
<dbReference type="Proteomes" id="UP000054630">
    <property type="component" value="Unassembled WGS sequence"/>
</dbReference>
<dbReference type="GO" id="GO:0003676">
    <property type="term" value="F:nucleic acid binding"/>
    <property type="evidence" value="ECO:0007669"/>
    <property type="project" value="InterPro"/>
</dbReference>
<gene>
    <name evidence="2" type="primary">RCAN2</name>
    <name evidence="2" type="ORF">T07_4460</name>
</gene>
<organism evidence="2 3">
    <name type="scientific">Trichinella nelsoni</name>
    <dbReference type="NCBI Taxonomy" id="6336"/>
    <lineage>
        <taxon>Eukaryota</taxon>
        <taxon>Metazoa</taxon>
        <taxon>Ecdysozoa</taxon>
        <taxon>Nematoda</taxon>
        <taxon>Enoplea</taxon>
        <taxon>Dorylaimia</taxon>
        <taxon>Trichinellida</taxon>
        <taxon>Trichinellidae</taxon>
        <taxon>Trichinella</taxon>
    </lineage>
</organism>
<dbReference type="CDD" id="cd12434">
    <property type="entry name" value="RRM_RCAN_like"/>
    <property type="match status" value="1"/>
</dbReference>
<dbReference type="FunFam" id="3.30.70.330:FF:000092">
    <property type="entry name" value="Calcipressin-2 isoform 2"/>
    <property type="match status" value="1"/>
</dbReference>
<proteinExistence type="inferred from homology"/>
<dbReference type="EMBL" id="JYDL01000047">
    <property type="protein sequence ID" value="KRX20549.1"/>
    <property type="molecule type" value="Genomic_DNA"/>
</dbReference>
<dbReference type="InterPro" id="IPR006931">
    <property type="entry name" value="Calcipressin"/>
</dbReference>
<reference evidence="2 3" key="1">
    <citation type="submission" date="2015-01" db="EMBL/GenBank/DDBJ databases">
        <title>Evolution of Trichinella species and genotypes.</title>
        <authorList>
            <person name="Korhonen P.K."/>
            <person name="Edoardo P."/>
            <person name="Giuseppe L.R."/>
            <person name="Gasser R.B."/>
        </authorList>
    </citation>
    <scope>NUCLEOTIDE SEQUENCE [LARGE SCALE GENOMIC DNA]</scope>
    <source>
        <strain evidence="2">ISS37</strain>
    </source>
</reference>
<sequence length="232" mass="26165">MKPAVFQSIGIAIAKAVWDFSVVCLSQSCFVLMSEMQCDLKTELLTGDREIELPSSLIVTNVPAEVFQNLELKHQFEALFKEVDETATFHYLSTFKRCRVQFCSSERATAARIHLDFTSFFGSSLRCFFTQVFTPKSEDDEHYLKLPQLEKQFLISPPASPPVGWEQSKESEPNFNFELLSRLAALAHEEPILELIPASSNCPSIKVHPCQDDEDDAPVVKPKIVHTARPPT</sequence>
<name>A0A0V0S250_9BILA</name>
<dbReference type="GO" id="GO:0008597">
    <property type="term" value="F:calcium-dependent protein serine/threonine phosphatase regulator activity"/>
    <property type="evidence" value="ECO:0007669"/>
    <property type="project" value="TreeGrafter"/>
</dbReference>
<evidence type="ECO:0000256" key="1">
    <source>
        <dbReference type="ARBA" id="ARBA00008209"/>
    </source>
</evidence>
<dbReference type="Pfam" id="PF04847">
    <property type="entry name" value="Calcipressin"/>
    <property type="match status" value="1"/>
</dbReference>
<dbReference type="OrthoDB" id="17212at2759"/>
<evidence type="ECO:0000313" key="3">
    <source>
        <dbReference type="Proteomes" id="UP000054630"/>
    </source>
</evidence>
<dbReference type="PANTHER" id="PTHR10300">
    <property type="entry name" value="CALCIPRESSIN"/>
    <property type="match status" value="1"/>
</dbReference>
<comment type="caution">
    <text evidence="2">The sequence shown here is derived from an EMBL/GenBank/DDBJ whole genome shotgun (WGS) entry which is preliminary data.</text>
</comment>
<keyword evidence="3" id="KW-1185">Reference proteome</keyword>
<dbReference type="GO" id="GO:0005634">
    <property type="term" value="C:nucleus"/>
    <property type="evidence" value="ECO:0007669"/>
    <property type="project" value="TreeGrafter"/>
</dbReference>
<dbReference type="STRING" id="6336.A0A0V0S250"/>
<dbReference type="SUPFAM" id="SSF54928">
    <property type="entry name" value="RNA-binding domain, RBD"/>
    <property type="match status" value="1"/>
</dbReference>
<dbReference type="InterPro" id="IPR012677">
    <property type="entry name" value="Nucleotide-bd_a/b_plait_sf"/>
</dbReference>
<dbReference type="InterPro" id="IPR035979">
    <property type="entry name" value="RBD_domain_sf"/>
</dbReference>
<dbReference type="GO" id="GO:0007617">
    <property type="term" value="P:mating behavior"/>
    <property type="evidence" value="ECO:0007669"/>
    <property type="project" value="UniProtKB-ARBA"/>
</dbReference>
<protein>
    <submittedName>
        <fullName evidence="2">Calcipressin-2</fullName>
    </submittedName>
</protein>